<reference evidence="5" key="1">
    <citation type="submission" date="2021-01" db="EMBL/GenBank/DDBJ databases">
        <authorList>
            <person name="Corre E."/>
            <person name="Pelletier E."/>
            <person name="Niang G."/>
            <person name="Scheremetjew M."/>
            <person name="Finn R."/>
            <person name="Kale V."/>
            <person name="Holt S."/>
            <person name="Cochrane G."/>
            <person name="Meng A."/>
            <person name="Brown T."/>
            <person name="Cohen L."/>
        </authorList>
    </citation>
    <scope>NUCLEOTIDE SEQUENCE</scope>
    <source>
        <strain evidence="5">GSO104</strain>
    </source>
</reference>
<name>A0A7S4RZB5_9STRA</name>
<feature type="region of interest" description="Disordered" evidence="4">
    <location>
        <begin position="1"/>
        <end position="106"/>
    </location>
</feature>
<accession>A0A7S4RZB5</accession>
<evidence type="ECO:0000313" key="5">
    <source>
        <dbReference type="EMBL" id="CAE4629598.1"/>
    </source>
</evidence>
<gene>
    <name evidence="5" type="ORF">DBRI00130_LOCUS26668</name>
</gene>
<evidence type="ECO:0000256" key="3">
    <source>
        <dbReference type="ARBA" id="ARBA00022737"/>
    </source>
</evidence>
<dbReference type="GO" id="GO:0048471">
    <property type="term" value="C:perinuclear region of cytoplasm"/>
    <property type="evidence" value="ECO:0007669"/>
    <property type="project" value="TreeGrafter"/>
</dbReference>
<dbReference type="GO" id="GO:0005634">
    <property type="term" value="C:nucleus"/>
    <property type="evidence" value="ECO:0007669"/>
    <property type="project" value="TreeGrafter"/>
</dbReference>
<keyword evidence="1" id="KW-0343">GTPase activation</keyword>
<feature type="compositionally biased region" description="Polar residues" evidence="4">
    <location>
        <begin position="711"/>
        <end position="734"/>
    </location>
</feature>
<sequence length="997" mass="105833">MAMASAVAINNIPDPNVGAMTSKATPTTNGGSGVPLNYYNHQPIPPLSNGVVVNGSNGASGDDQHMNGSHTWGQKPPSHTSSRRGTPQSTAQTKFPYQDTRGASPLSPPGVLKGIAIPMASMHQTPPICPSSSLSRPTRESVLRRLSEALMRRSLTMIDMSQRGLQPSDARLVKLALLQNASLSVLKLGYNQLGDEGAVTLASGISAHGALESLDLGFNDVGDEGCAALSKAMLSTRGGGSGPSAPALAGGTLHTLYLAGNCIGEEGTHALASVIRGGCGLRRLHLTGNGIGPDGVKALTEAIAEDEIRRGSLDAPENDSDGDAIFTDDMGGTPSRASPLLSQRSGMQELFLGGTGMGQSGCISVSRMLEHSISLRVLSLANCSIRDEEMAVLSASIKQSGSRLPLEALQLSFNEITSVGLESLARALWNSTTLRELRLDNNSIGDQGAHIVSSLLNSATRLEKIDLGFNSIGSGGMKTLMKYVSESTCINWLSVSGNPIDSEASKAVAYALAYNRSLKSMFLDHCFIAHEGQRHITAGIVSNSGISLRNLTGFPLGAAAATLGLPPALENWTNEQLLKFIHLMWERVSHDQDPHERELDPLHFLPSLPGGEATSPKLLFGANGLPIADHIGPLDPATVVTVAKTVFASLGDNGNEVLSSEPGQFREPCFASPLAEDAIMLETCEKDIIMRDDHFSTVETSISANIVEAGESSSSDESTAAQTQPNSSRSTSISPPAPPCTLLADPERKRRIVGWLCVHVHYLNELCQLPFNSSELYRLHQHFFSPLIHDMGGHNCNVVSTVPRSCGEVTNSTNSVGAPQSSFVLCNGNDSILSEPCAAGMSLESVDERYSIPVSDPSMPPLPEMAPRGVPHLGGSVPMLKRKVSYRSLQDAFTTKNTAPVSKLIADGVSGGQVMQPRSKRARRNRSRISYMPRIKEKMDLFLDACHQKALVLMRQLQYVESALLTGGIYPNGSSGQNNHLAGSLAADAEMILLDMI</sequence>
<evidence type="ECO:0000256" key="1">
    <source>
        <dbReference type="ARBA" id="ARBA00022468"/>
    </source>
</evidence>
<feature type="region of interest" description="Disordered" evidence="4">
    <location>
        <begin position="708"/>
        <end position="742"/>
    </location>
</feature>
<dbReference type="AlphaFoldDB" id="A0A7S4RZB5"/>
<dbReference type="GO" id="GO:0005829">
    <property type="term" value="C:cytosol"/>
    <property type="evidence" value="ECO:0007669"/>
    <property type="project" value="TreeGrafter"/>
</dbReference>
<dbReference type="InterPro" id="IPR027038">
    <property type="entry name" value="RanGap"/>
</dbReference>
<dbReference type="GO" id="GO:0031267">
    <property type="term" value="F:small GTPase binding"/>
    <property type="evidence" value="ECO:0007669"/>
    <property type="project" value="TreeGrafter"/>
</dbReference>
<dbReference type="Pfam" id="PF13516">
    <property type="entry name" value="LRR_6"/>
    <property type="match status" value="5"/>
</dbReference>
<dbReference type="PANTHER" id="PTHR24113:SF12">
    <property type="entry name" value="RAN GTPASE-ACTIVATING PROTEIN 1"/>
    <property type="match status" value="1"/>
</dbReference>
<dbReference type="PANTHER" id="PTHR24113">
    <property type="entry name" value="RAN GTPASE-ACTIVATING PROTEIN 1"/>
    <property type="match status" value="1"/>
</dbReference>
<feature type="compositionally biased region" description="Low complexity" evidence="4">
    <location>
        <begin position="48"/>
        <end position="61"/>
    </location>
</feature>
<evidence type="ECO:0000256" key="2">
    <source>
        <dbReference type="ARBA" id="ARBA00022614"/>
    </source>
</evidence>
<dbReference type="SUPFAM" id="SSF52047">
    <property type="entry name" value="RNI-like"/>
    <property type="match status" value="2"/>
</dbReference>
<dbReference type="InterPro" id="IPR032675">
    <property type="entry name" value="LRR_dom_sf"/>
</dbReference>
<feature type="region of interest" description="Disordered" evidence="4">
    <location>
        <begin position="312"/>
        <end position="339"/>
    </location>
</feature>
<evidence type="ECO:0000256" key="4">
    <source>
        <dbReference type="SAM" id="MobiDB-lite"/>
    </source>
</evidence>
<dbReference type="GO" id="GO:0005096">
    <property type="term" value="F:GTPase activator activity"/>
    <property type="evidence" value="ECO:0007669"/>
    <property type="project" value="UniProtKB-KW"/>
</dbReference>
<keyword evidence="2" id="KW-0433">Leucine-rich repeat</keyword>
<dbReference type="EMBL" id="HBNS01034087">
    <property type="protein sequence ID" value="CAE4629598.1"/>
    <property type="molecule type" value="Transcribed_RNA"/>
</dbReference>
<feature type="compositionally biased region" description="Polar residues" evidence="4">
    <location>
        <begin position="66"/>
        <end position="95"/>
    </location>
</feature>
<dbReference type="InterPro" id="IPR001611">
    <property type="entry name" value="Leu-rich_rpt"/>
</dbReference>
<organism evidence="5">
    <name type="scientific">Ditylum brightwellii</name>
    <dbReference type="NCBI Taxonomy" id="49249"/>
    <lineage>
        <taxon>Eukaryota</taxon>
        <taxon>Sar</taxon>
        <taxon>Stramenopiles</taxon>
        <taxon>Ochrophyta</taxon>
        <taxon>Bacillariophyta</taxon>
        <taxon>Mediophyceae</taxon>
        <taxon>Lithodesmiophycidae</taxon>
        <taxon>Lithodesmiales</taxon>
        <taxon>Lithodesmiaceae</taxon>
        <taxon>Ditylum</taxon>
    </lineage>
</organism>
<protein>
    <submittedName>
        <fullName evidence="5">Uncharacterized protein</fullName>
    </submittedName>
</protein>
<dbReference type="Gene3D" id="3.80.10.10">
    <property type="entry name" value="Ribonuclease Inhibitor"/>
    <property type="match status" value="3"/>
</dbReference>
<proteinExistence type="predicted"/>
<dbReference type="SMART" id="SM00368">
    <property type="entry name" value="LRR_RI"/>
    <property type="match status" value="10"/>
</dbReference>
<keyword evidence="3" id="KW-0677">Repeat</keyword>
<dbReference type="GO" id="GO:0006913">
    <property type="term" value="P:nucleocytoplasmic transport"/>
    <property type="evidence" value="ECO:0007669"/>
    <property type="project" value="TreeGrafter"/>
</dbReference>